<dbReference type="PATRIC" id="fig|1141660.3.peg.3220"/>
<evidence type="ECO:0000313" key="3">
    <source>
        <dbReference type="EMBL" id="EKT53130.1"/>
    </source>
</evidence>
<dbReference type="Proteomes" id="UP000010290">
    <property type="component" value="Chromosome"/>
</dbReference>
<feature type="chain" id="PRO_5003921222" evidence="1">
    <location>
        <begin position="24"/>
        <end position="177"/>
    </location>
</feature>
<dbReference type="InterPro" id="IPR000259">
    <property type="entry name" value="Adhesion_dom_fimbrial"/>
</dbReference>
<dbReference type="HOGENOM" id="CLU_088965_3_3_6"/>
<dbReference type="Gene3D" id="2.60.40.1090">
    <property type="entry name" value="Fimbrial-type adhesion domain"/>
    <property type="match status" value="1"/>
</dbReference>
<dbReference type="GO" id="GO:0043709">
    <property type="term" value="P:cell adhesion involved in single-species biofilm formation"/>
    <property type="evidence" value="ECO:0007669"/>
    <property type="project" value="TreeGrafter"/>
</dbReference>
<dbReference type="EMBL" id="AKKN01000014">
    <property type="protein sequence ID" value="EKT53130.1"/>
    <property type="molecule type" value="Genomic_DNA"/>
</dbReference>
<sequence>MNYKTVLLLFLSVFSFWSSLSLANNMKVYGSLVNEPCTINPSDKELFIDFGEIRLLDIYERNFEFKKKEVKLVLSDCDLSLASKVKVKFLGTQNNNIPGFLGFNDASANPDLGIGFEYYDGTPVELNTLSNLIPLKQEGRNELKFYTFLKASDNGIANRTIRHGRFTATATFLFEYE</sequence>
<evidence type="ECO:0000256" key="1">
    <source>
        <dbReference type="SAM" id="SignalP"/>
    </source>
</evidence>
<dbReference type="RefSeq" id="WP_008916945.1">
    <property type="nucleotide sequence ID" value="NZ_CM001773.1"/>
</dbReference>
<feature type="signal peptide" evidence="1">
    <location>
        <begin position="1"/>
        <end position="23"/>
    </location>
</feature>
<evidence type="ECO:0000259" key="2">
    <source>
        <dbReference type="Pfam" id="PF00419"/>
    </source>
</evidence>
<organism evidence="3 4">
    <name type="scientific">Providencia sneebia DSM 19967</name>
    <dbReference type="NCBI Taxonomy" id="1141660"/>
    <lineage>
        <taxon>Bacteria</taxon>
        <taxon>Pseudomonadati</taxon>
        <taxon>Pseudomonadota</taxon>
        <taxon>Gammaproteobacteria</taxon>
        <taxon>Enterobacterales</taxon>
        <taxon>Morganellaceae</taxon>
        <taxon>Providencia</taxon>
    </lineage>
</organism>
<reference evidence="3 4" key="1">
    <citation type="journal article" date="2012" name="BMC Genomics">
        <title>Comparative genomics of bacteria in the genus Providencia isolated from wild Drosophila melanogaster.</title>
        <authorList>
            <person name="Galac M.R."/>
            <person name="Lazzaro B.P."/>
        </authorList>
    </citation>
    <scope>NUCLEOTIDE SEQUENCE [LARGE SCALE GENOMIC DNA]</scope>
    <source>
        <strain evidence="3 4">DSM 19967</strain>
    </source>
</reference>
<dbReference type="PANTHER" id="PTHR33420">
    <property type="entry name" value="FIMBRIAL SUBUNIT ELFA-RELATED"/>
    <property type="match status" value="1"/>
</dbReference>
<proteinExistence type="predicted"/>
<protein>
    <submittedName>
        <fullName evidence="3">Fimbrial protein</fullName>
    </submittedName>
</protein>
<comment type="caution">
    <text evidence="3">The sequence shown here is derived from an EMBL/GenBank/DDBJ whole genome shotgun (WGS) entry which is preliminary data.</text>
</comment>
<dbReference type="PANTHER" id="PTHR33420:SF9">
    <property type="entry name" value="MINOR FIMBRIAL SUBUNIT"/>
    <property type="match status" value="1"/>
</dbReference>
<accession>K8WA76</accession>
<dbReference type="InterPro" id="IPR036937">
    <property type="entry name" value="Adhesion_dom_fimbrial_sf"/>
</dbReference>
<dbReference type="AlphaFoldDB" id="K8WA76"/>
<gene>
    <name evidence="3" type="ORF">OO7_16093</name>
</gene>
<keyword evidence="1" id="KW-0732">Signal</keyword>
<dbReference type="OrthoDB" id="6455435at2"/>
<dbReference type="SUPFAM" id="SSF49401">
    <property type="entry name" value="Bacterial adhesins"/>
    <property type="match status" value="1"/>
</dbReference>
<feature type="domain" description="Fimbrial-type adhesion" evidence="2">
    <location>
        <begin position="27"/>
        <end position="176"/>
    </location>
</feature>
<evidence type="ECO:0000313" key="4">
    <source>
        <dbReference type="Proteomes" id="UP000010290"/>
    </source>
</evidence>
<dbReference type="InterPro" id="IPR008966">
    <property type="entry name" value="Adhesion_dom_sf"/>
</dbReference>
<dbReference type="Pfam" id="PF00419">
    <property type="entry name" value="Fimbrial"/>
    <property type="match status" value="1"/>
</dbReference>
<keyword evidence="4" id="KW-1185">Reference proteome</keyword>
<dbReference type="GO" id="GO:0009289">
    <property type="term" value="C:pilus"/>
    <property type="evidence" value="ECO:0007669"/>
    <property type="project" value="InterPro"/>
</dbReference>
<dbReference type="InterPro" id="IPR050263">
    <property type="entry name" value="Bact_Fimbrial_Adh_Pro"/>
</dbReference>
<name>K8WA76_9GAMM</name>